<dbReference type="EMBL" id="JBHTIH010000003">
    <property type="protein sequence ID" value="MFD0738948.1"/>
    <property type="molecule type" value="Genomic_DNA"/>
</dbReference>
<sequence length="245" mass="26604">MQFVQDSQVQSRFSNGFPKAIELLCPHCVAQALFEARHWQEHGRQVAAADAACPRCEGVVVLVQLLDGHDHARPAALYSDPPSPLREAMPGIERLRELSAPLGRTYESALKLYNHTEWGPAALMVRHLLEGLATRLLGDDRRELPLARQLEALHQDIDTARPLQDIGPLLAPGGAFGREFEDEAAIDQATAGQLLALAEQLISYLVVLPEAMAELKGRIATAPVPLRRGAVVADATSARRPGRGG</sequence>
<proteinExistence type="predicted"/>
<evidence type="ECO:0000313" key="1">
    <source>
        <dbReference type="EMBL" id="MFD0738948.1"/>
    </source>
</evidence>
<accession>A0ABW2YKW7</accession>
<comment type="caution">
    <text evidence="1">The sequence shown here is derived from an EMBL/GenBank/DDBJ whole genome shotgun (WGS) entry which is preliminary data.</text>
</comment>
<name>A0ABW2YKW7_9GAMM</name>
<gene>
    <name evidence="1" type="ORF">ACFQZQ_06600</name>
</gene>
<organism evidence="1 2">
    <name type="scientific">Lysobacter koreensis</name>
    <dbReference type="NCBI Taxonomy" id="266122"/>
    <lineage>
        <taxon>Bacteria</taxon>
        <taxon>Pseudomonadati</taxon>
        <taxon>Pseudomonadota</taxon>
        <taxon>Gammaproteobacteria</taxon>
        <taxon>Lysobacterales</taxon>
        <taxon>Lysobacteraceae</taxon>
        <taxon>Lysobacter</taxon>
    </lineage>
</organism>
<dbReference type="Proteomes" id="UP001597090">
    <property type="component" value="Unassembled WGS sequence"/>
</dbReference>
<evidence type="ECO:0008006" key="3">
    <source>
        <dbReference type="Google" id="ProtNLM"/>
    </source>
</evidence>
<protein>
    <recommendedName>
        <fullName evidence="3">DUF4145 domain-containing protein</fullName>
    </recommendedName>
</protein>
<dbReference type="RefSeq" id="WP_386811970.1">
    <property type="nucleotide sequence ID" value="NZ_JBHTIH010000003.1"/>
</dbReference>
<evidence type="ECO:0000313" key="2">
    <source>
        <dbReference type="Proteomes" id="UP001597090"/>
    </source>
</evidence>
<keyword evidence="2" id="KW-1185">Reference proteome</keyword>
<reference evidence="2" key="1">
    <citation type="journal article" date="2019" name="Int. J. Syst. Evol. Microbiol.">
        <title>The Global Catalogue of Microorganisms (GCM) 10K type strain sequencing project: providing services to taxonomists for standard genome sequencing and annotation.</title>
        <authorList>
            <consortium name="The Broad Institute Genomics Platform"/>
            <consortium name="The Broad Institute Genome Sequencing Center for Infectious Disease"/>
            <person name="Wu L."/>
            <person name="Ma J."/>
        </authorList>
    </citation>
    <scope>NUCLEOTIDE SEQUENCE [LARGE SCALE GENOMIC DNA]</scope>
    <source>
        <strain evidence="2">CCUG 55491</strain>
    </source>
</reference>